<organism evidence="1 2">
    <name type="scientific">Natronosalvus hydrolyticus</name>
    <dbReference type="NCBI Taxonomy" id="2979988"/>
    <lineage>
        <taxon>Archaea</taxon>
        <taxon>Methanobacteriati</taxon>
        <taxon>Methanobacteriota</taxon>
        <taxon>Stenosarchaea group</taxon>
        <taxon>Halobacteria</taxon>
        <taxon>Halobacteriales</taxon>
        <taxon>Natrialbaceae</taxon>
        <taxon>Natronosalvus</taxon>
    </lineage>
</organism>
<evidence type="ECO:0000313" key="2">
    <source>
        <dbReference type="Proteomes" id="UP001321047"/>
    </source>
</evidence>
<dbReference type="AlphaFoldDB" id="A0AAP2ZA57"/>
<dbReference type="RefSeq" id="WP_342809487.1">
    <property type="nucleotide sequence ID" value="NZ_JAOPJZ010000013.1"/>
</dbReference>
<gene>
    <name evidence="1" type="ORF">OB919_14425</name>
</gene>
<keyword evidence="2" id="KW-1185">Reference proteome</keyword>
<proteinExistence type="predicted"/>
<dbReference type="EMBL" id="JAOPJZ010000013">
    <property type="protein sequence ID" value="MCU4753158.1"/>
    <property type="molecule type" value="Genomic_DNA"/>
</dbReference>
<dbReference type="Proteomes" id="UP001321047">
    <property type="component" value="Unassembled WGS sequence"/>
</dbReference>
<dbReference type="PANTHER" id="PTHR39967">
    <property type="match status" value="1"/>
</dbReference>
<sequence length="212" mass="23991">MPETGRFKPSTGWIDLDFVEREWTPCKIFEMGIRQHLAGLSLSNTVIILENLGVKRSRTAVHNWVNKADLQPGGGASPDRVAVDQKVIRINGEQYGLYTAVDPQTNRILHSRLFQTYTIAIGGEFLSELIEKHDVADALFLIDDAGDFIGSLQKEGLSYCVEVHGHRNQVERVYREVERRTCSFSYGSSHVDPATAESWLQAHAFCWNQWLN</sequence>
<evidence type="ECO:0000313" key="1">
    <source>
        <dbReference type="EMBL" id="MCU4753158.1"/>
    </source>
</evidence>
<name>A0AAP2ZA57_9EURY</name>
<comment type="caution">
    <text evidence="1">The sequence shown here is derived from an EMBL/GenBank/DDBJ whole genome shotgun (WGS) entry which is preliminary data.</text>
</comment>
<dbReference type="PANTHER" id="PTHR39967:SF1">
    <property type="entry name" value="ISH14-TYPE TRANSPOSASE HSIRS44"/>
    <property type="match status" value="1"/>
</dbReference>
<accession>A0AAP2ZA57</accession>
<protein>
    <submittedName>
        <fullName evidence="1">DDE-type integrase/transposase/recombinase</fullName>
    </submittedName>
</protein>
<reference evidence="1 2" key="1">
    <citation type="submission" date="2022-09" db="EMBL/GenBank/DDBJ databases">
        <title>Enrichment on poylsaccharides allowed isolation of novel metabolic and taxonomic groups of Haloarchaea.</title>
        <authorList>
            <person name="Sorokin D.Y."/>
            <person name="Elcheninov A.G."/>
            <person name="Khizhniak T.V."/>
            <person name="Kolganova T.V."/>
            <person name="Kublanov I.V."/>
        </authorList>
    </citation>
    <scope>NUCLEOTIDE SEQUENCE [LARGE SCALE GENOMIC DNA]</scope>
    <source>
        <strain evidence="1 2">AArc-curdl1</strain>
    </source>
</reference>